<dbReference type="CDD" id="cd13228">
    <property type="entry name" value="PHear_NECAP"/>
    <property type="match status" value="1"/>
</dbReference>
<evidence type="ECO:0000313" key="2">
    <source>
        <dbReference type="EMBL" id="CAA3025199.1"/>
    </source>
</evidence>
<dbReference type="AlphaFoldDB" id="A0A8S0V3M8"/>
<dbReference type="PANTHER" id="PTHR12847">
    <property type="entry name" value="ATP-BINDING CASSETTE ABC TRANSPORTER-RELATED"/>
    <property type="match status" value="1"/>
</dbReference>
<evidence type="ECO:0000259" key="1">
    <source>
        <dbReference type="Pfam" id="PF07933"/>
    </source>
</evidence>
<dbReference type="Proteomes" id="UP000594638">
    <property type="component" value="Unassembled WGS sequence"/>
</dbReference>
<evidence type="ECO:0000313" key="3">
    <source>
        <dbReference type="Proteomes" id="UP000594638"/>
    </source>
</evidence>
<dbReference type="Gene3D" id="2.30.29.30">
    <property type="entry name" value="Pleckstrin-homology domain (PH domain)/Phosphotyrosine-binding domain (PTB)"/>
    <property type="match status" value="1"/>
</dbReference>
<sequence>MWISICHCSIPPRKTAASYRADDWNVNKWEWEGTLKVISKGEECIIRLEDKKTGGFFGNRYKLMFHNLSKCSLLMTNNMSKIGELYARAFLREGEPHPVEPVIDSSRYFVLRVEENIGGRLRHAFIGIGFRERPEAYDFQAALHDHMKYFTNPPYFYLNSFNFEFCFKFRSLIFSELYILSSLVLGGWVRV</sequence>
<dbReference type="InterPro" id="IPR012466">
    <property type="entry name" value="NECAP_PHear"/>
</dbReference>
<protein>
    <submittedName>
        <fullName evidence="2">NECAP CG9132</fullName>
    </submittedName>
</protein>
<dbReference type="Pfam" id="PF07933">
    <property type="entry name" value="DUF1681"/>
    <property type="match status" value="2"/>
</dbReference>
<dbReference type="GO" id="GO:0006897">
    <property type="term" value="P:endocytosis"/>
    <property type="evidence" value="ECO:0007669"/>
    <property type="project" value="InterPro"/>
</dbReference>
<feature type="domain" description="NECAP PHear" evidence="1">
    <location>
        <begin position="9"/>
        <end position="58"/>
    </location>
</feature>
<feature type="domain" description="NECAP PHear" evidence="1">
    <location>
        <begin position="69"/>
        <end position="151"/>
    </location>
</feature>
<dbReference type="SUPFAM" id="SSF50729">
    <property type="entry name" value="PH domain-like"/>
    <property type="match status" value="2"/>
</dbReference>
<gene>
    <name evidence="2" type="ORF">OLEA9_A063275</name>
</gene>
<reference evidence="2 3" key="1">
    <citation type="submission" date="2019-12" db="EMBL/GenBank/DDBJ databases">
        <authorList>
            <person name="Alioto T."/>
            <person name="Alioto T."/>
            <person name="Gomez Garrido J."/>
        </authorList>
    </citation>
    <scope>NUCLEOTIDE SEQUENCE [LARGE SCALE GENOMIC DNA]</scope>
</reference>
<keyword evidence="3" id="KW-1185">Reference proteome</keyword>
<dbReference type="OrthoDB" id="10265489at2759"/>
<proteinExistence type="predicted"/>
<dbReference type="EMBL" id="CACTIH010009127">
    <property type="protein sequence ID" value="CAA3025199.1"/>
    <property type="molecule type" value="Genomic_DNA"/>
</dbReference>
<dbReference type="GO" id="GO:0030125">
    <property type="term" value="C:clathrin vesicle coat"/>
    <property type="evidence" value="ECO:0007669"/>
    <property type="project" value="TreeGrafter"/>
</dbReference>
<dbReference type="PANTHER" id="PTHR12847:SF9">
    <property type="entry name" value="NECAP-LIKE PROTEIN CG9132"/>
    <property type="match status" value="1"/>
</dbReference>
<organism evidence="2 3">
    <name type="scientific">Olea europaea subsp. europaea</name>
    <dbReference type="NCBI Taxonomy" id="158383"/>
    <lineage>
        <taxon>Eukaryota</taxon>
        <taxon>Viridiplantae</taxon>
        <taxon>Streptophyta</taxon>
        <taxon>Embryophyta</taxon>
        <taxon>Tracheophyta</taxon>
        <taxon>Spermatophyta</taxon>
        <taxon>Magnoliopsida</taxon>
        <taxon>eudicotyledons</taxon>
        <taxon>Gunneridae</taxon>
        <taxon>Pentapetalae</taxon>
        <taxon>asterids</taxon>
        <taxon>lamiids</taxon>
        <taxon>Lamiales</taxon>
        <taxon>Oleaceae</taxon>
        <taxon>Oleeae</taxon>
        <taxon>Olea</taxon>
    </lineage>
</organism>
<dbReference type="Gramene" id="OE9A063275T2">
    <property type="protein sequence ID" value="OE9A063275C2"/>
    <property type="gene ID" value="OE9A063275"/>
</dbReference>
<name>A0A8S0V3M8_OLEEU</name>
<dbReference type="InterPro" id="IPR011993">
    <property type="entry name" value="PH-like_dom_sf"/>
</dbReference>
<accession>A0A8S0V3M8</accession>
<comment type="caution">
    <text evidence="2">The sequence shown here is derived from an EMBL/GenBank/DDBJ whole genome shotgun (WGS) entry which is preliminary data.</text>
</comment>